<dbReference type="EMBL" id="JOJR01000009">
    <property type="protein sequence ID" value="RCN52047.1"/>
    <property type="molecule type" value="Genomic_DNA"/>
</dbReference>
<proteinExistence type="predicted"/>
<gene>
    <name evidence="2" type="ORF">ANCCAN_01835</name>
</gene>
<evidence type="ECO:0000313" key="2">
    <source>
        <dbReference type="EMBL" id="RCN52047.1"/>
    </source>
</evidence>
<feature type="region of interest" description="Disordered" evidence="1">
    <location>
        <begin position="112"/>
        <end position="167"/>
    </location>
</feature>
<evidence type="ECO:0000313" key="3">
    <source>
        <dbReference type="Proteomes" id="UP000252519"/>
    </source>
</evidence>
<name>A0A368H9R0_ANCCA</name>
<organism evidence="2 3">
    <name type="scientific">Ancylostoma caninum</name>
    <name type="common">Dog hookworm</name>
    <dbReference type="NCBI Taxonomy" id="29170"/>
    <lineage>
        <taxon>Eukaryota</taxon>
        <taxon>Metazoa</taxon>
        <taxon>Ecdysozoa</taxon>
        <taxon>Nematoda</taxon>
        <taxon>Chromadorea</taxon>
        <taxon>Rhabditida</taxon>
        <taxon>Rhabditina</taxon>
        <taxon>Rhabditomorpha</taxon>
        <taxon>Strongyloidea</taxon>
        <taxon>Ancylostomatidae</taxon>
        <taxon>Ancylostomatinae</taxon>
        <taxon>Ancylostoma</taxon>
    </lineage>
</organism>
<reference evidence="2 3" key="1">
    <citation type="submission" date="2014-10" db="EMBL/GenBank/DDBJ databases">
        <title>Draft genome of the hookworm Ancylostoma caninum.</title>
        <authorList>
            <person name="Mitreva M."/>
        </authorList>
    </citation>
    <scope>NUCLEOTIDE SEQUENCE [LARGE SCALE GENOMIC DNA]</scope>
    <source>
        <strain evidence="2 3">Baltimore</strain>
    </source>
</reference>
<accession>A0A368H9R0</accession>
<sequence length="226" mass="25464">MVWRQTGQQNSTRIHCDSKGGDERDVFEILAIHYICRETFLGTKPFPTHLPDFSQVQALNETKRLISRPDRAPTIRWIYAEFDPSLKHKADYVKNPRVSRCQMNGETGSAEVLVQSKSEDEQVPGTSKSLPNGHAIFNRTSSSEPKHLRSSTPPPKPARFALTSSRDATSESSSFIANDAFTECSPGVQSDHEAVFGRRRSTPPLMTSTPYTTLERKDRFQAFFTQ</sequence>
<dbReference type="Proteomes" id="UP000252519">
    <property type="component" value="Unassembled WGS sequence"/>
</dbReference>
<keyword evidence="3" id="KW-1185">Reference proteome</keyword>
<protein>
    <submittedName>
        <fullName evidence="2">Uncharacterized protein</fullName>
    </submittedName>
</protein>
<evidence type="ECO:0000256" key="1">
    <source>
        <dbReference type="SAM" id="MobiDB-lite"/>
    </source>
</evidence>
<dbReference type="AlphaFoldDB" id="A0A368H9R0"/>
<comment type="caution">
    <text evidence="2">The sequence shown here is derived from an EMBL/GenBank/DDBJ whole genome shotgun (WGS) entry which is preliminary data.</text>
</comment>